<dbReference type="OrthoDB" id="7493691at2"/>
<dbReference type="RefSeq" id="WP_115418227.1">
    <property type="nucleotide sequence ID" value="NZ_CP031358.1"/>
</dbReference>
<keyword evidence="2" id="KW-1185">Reference proteome</keyword>
<dbReference type="AlphaFoldDB" id="A0A345YJ12"/>
<organism evidence="1 2">
    <name type="scientific">Erythrobacter aureus</name>
    <dbReference type="NCBI Taxonomy" id="2182384"/>
    <lineage>
        <taxon>Bacteria</taxon>
        <taxon>Pseudomonadati</taxon>
        <taxon>Pseudomonadota</taxon>
        <taxon>Alphaproteobacteria</taxon>
        <taxon>Sphingomonadales</taxon>
        <taxon>Erythrobacteraceae</taxon>
        <taxon>Erythrobacter/Porphyrobacter group</taxon>
        <taxon>Erythrobacter</taxon>
    </lineage>
</organism>
<name>A0A345YJ12_9SPHN</name>
<geneLocation type="plasmid" evidence="1 2">
    <name>unnamed</name>
</geneLocation>
<proteinExistence type="predicted"/>
<reference evidence="1 2" key="1">
    <citation type="submission" date="2018-07" db="EMBL/GenBank/DDBJ databases">
        <title>Genome sequence of Erythrobacter strain YH-07, an antagonistic bacterium isolated from Yellow Sea.</title>
        <authorList>
            <person name="Tang T."/>
            <person name="Liu Q."/>
            <person name="Sun X."/>
        </authorList>
    </citation>
    <scope>NUCLEOTIDE SEQUENCE [LARGE SCALE GENOMIC DNA]</scope>
    <source>
        <strain evidence="1 2">YH-07</strain>
        <plasmid evidence="1 2">unnamed</plasmid>
    </source>
</reference>
<evidence type="ECO:0000313" key="1">
    <source>
        <dbReference type="EMBL" id="AXK43914.1"/>
    </source>
</evidence>
<dbReference type="KEGG" id="err:DVR09_15785"/>
<sequence length="447" mass="49506">MTDITATARTLAANLKGEDIAIKHVQALDLLAAGAGLANRHVLSKNDSLPAIKRVNIRLLTTAATVLAQHDLLRRHKIVDATAQVLMPELASSGMVELDEYDFRILPHEAGNPDLFLQTDRGEKFVAKLCSGLYYTRYETDRSSKSMSLDQGNSLGAKILEAKAKAAKSDEISEEGLINEAMYEHFGEGTDLRWEWWDYNRGEVSKTINAINSDLEDFGLELDDEDWLSALEDPICEALEDEDDSTPRDLLDRFDLCEAIFLIKAEGYTIDEMISSNRSWADFADLHVGPELQYPLSRMGYSIADYRKISGNRNEGEDLMRGLKKRSERLVSPEKLQEMVENACSQNFLFVLYAIMPVQDLIGLDLSKPLQFSDAAIATYNPYAGTFHDAAKTGPITMTAKDGELATGDIGYSPDGICGFVHSYYRATITNPKEAPEAPAPKAPAYA</sequence>
<gene>
    <name evidence="1" type="ORF">DVR09_15785</name>
</gene>
<protein>
    <submittedName>
        <fullName evidence="1">Uncharacterized protein</fullName>
    </submittedName>
</protein>
<dbReference type="Proteomes" id="UP000254508">
    <property type="component" value="Plasmid unnamed"/>
</dbReference>
<accession>A0A345YJ12</accession>
<keyword evidence="1" id="KW-0614">Plasmid</keyword>
<dbReference type="EMBL" id="CP031358">
    <property type="protein sequence ID" value="AXK43914.1"/>
    <property type="molecule type" value="Genomic_DNA"/>
</dbReference>
<evidence type="ECO:0000313" key="2">
    <source>
        <dbReference type="Proteomes" id="UP000254508"/>
    </source>
</evidence>